<dbReference type="Proteomes" id="UP000515955">
    <property type="component" value="Chromosome"/>
</dbReference>
<keyword evidence="3" id="KW-1185">Reference proteome</keyword>
<feature type="domain" description="Predicted 3'-5' exonuclease PolB-like" evidence="1">
    <location>
        <begin position="43"/>
        <end position="212"/>
    </location>
</feature>
<dbReference type="KEGG" id="srhi:H9L12_03420"/>
<dbReference type="SUPFAM" id="SSF53098">
    <property type="entry name" value="Ribonuclease H-like"/>
    <property type="match status" value="1"/>
</dbReference>
<dbReference type="InterPro" id="IPR019288">
    <property type="entry name" value="3'-5'_exonuclease_PolB-like"/>
</dbReference>
<dbReference type="RefSeq" id="WP_187542621.1">
    <property type="nucleotide sequence ID" value="NZ_CP060717.1"/>
</dbReference>
<dbReference type="EMBL" id="CP060717">
    <property type="protein sequence ID" value="QNN65636.1"/>
    <property type="molecule type" value="Genomic_DNA"/>
</dbReference>
<evidence type="ECO:0000313" key="3">
    <source>
        <dbReference type="Proteomes" id="UP000515955"/>
    </source>
</evidence>
<evidence type="ECO:0000259" key="1">
    <source>
        <dbReference type="Pfam" id="PF10108"/>
    </source>
</evidence>
<dbReference type="InterPro" id="IPR012337">
    <property type="entry name" value="RNaseH-like_sf"/>
</dbReference>
<gene>
    <name evidence="2" type="ORF">H9L12_03420</name>
</gene>
<evidence type="ECO:0000313" key="2">
    <source>
        <dbReference type="EMBL" id="QNN65636.1"/>
    </source>
</evidence>
<dbReference type="AlphaFoldDB" id="A0A7G9SCR1"/>
<dbReference type="Pfam" id="PF10108">
    <property type="entry name" value="DNA_pol_B_exo2"/>
    <property type="match status" value="1"/>
</dbReference>
<name>A0A7G9SCR1_9SPHN</name>
<organism evidence="2 3">
    <name type="scientific">Sphingomonas rhizophila</name>
    <dbReference type="NCBI Taxonomy" id="2071607"/>
    <lineage>
        <taxon>Bacteria</taxon>
        <taxon>Pseudomonadati</taxon>
        <taxon>Pseudomonadota</taxon>
        <taxon>Alphaproteobacteria</taxon>
        <taxon>Sphingomonadales</taxon>
        <taxon>Sphingomonadaceae</taxon>
        <taxon>Sphingomonas</taxon>
    </lineage>
</organism>
<sequence>MFKANDNHISTSEYIILDLEFIYDRQLYERYASRDRDDAAPMRWPMRRVAAASVMAVTVDDGILDVRAMQSWSGPDEARTVARLFAFIRERPFARLVSWGGISADVPVLRIAAHEHGLKLPRQLKSNINSRAVHLDLAQAFKGGERNHVHMTEVAVRQNIPVKMGGSAAMIPAFVQAGKYRSCEHVSEADVVSTSLILCNWLAAEGDLMSGKAAQLAVIRFVRPIRSKAPYARILGNVADRLRREIENDIREAMRRAA</sequence>
<proteinExistence type="predicted"/>
<reference evidence="2 3" key="1">
    <citation type="submission" date="2020-08" db="EMBL/GenBank/DDBJ databases">
        <title>Genome sequence of Sphingomonas rhizophila KACC 19189T.</title>
        <authorList>
            <person name="Hyun D.-W."/>
            <person name="Bae J.-W."/>
        </authorList>
    </citation>
    <scope>NUCLEOTIDE SEQUENCE [LARGE SCALE GENOMIC DNA]</scope>
    <source>
        <strain evidence="2 3">KACC 19189</strain>
    </source>
</reference>
<accession>A0A7G9SCR1</accession>
<protein>
    <recommendedName>
        <fullName evidence="1">Predicted 3'-5' exonuclease PolB-like domain-containing protein</fullName>
    </recommendedName>
</protein>